<evidence type="ECO:0000256" key="9">
    <source>
        <dbReference type="ARBA" id="ARBA00022842"/>
    </source>
</evidence>
<sequence length="205" mass="21606">MTATLPRSGADMTAAASGVATLSADSRARAARVRLMIFDVDGILTDGGLLYGADGEQLKRFNALDGHGIKQLQQSGVATAIISARQSAIVSRRASDLGIAHVQQGVHDKYAAFVKLLEQLQLSAADCGFIGDDVIDLPILSQAGFAVSVPNGHRDVRSRVHYVTQASGGHGAAREICDLIMQVQNTYDATLAAYLRSDRTGETPA</sequence>
<reference evidence="13 14" key="1">
    <citation type="submission" date="2015-11" db="EMBL/GenBank/DDBJ databases">
        <title>Exploring the genomic traits of fungus-feeding bacterial genus Collimonas.</title>
        <authorList>
            <person name="Song C."/>
            <person name="Schmidt R."/>
            <person name="de Jager V."/>
            <person name="Krzyzanowska D."/>
            <person name="Jongedijk E."/>
            <person name="Cankar K."/>
            <person name="Beekwilder J."/>
            <person name="van Veen A."/>
            <person name="de Boer W."/>
            <person name="van Veen J.A."/>
            <person name="Garbeva P."/>
        </authorList>
    </citation>
    <scope>NUCLEOTIDE SEQUENCE [LARGE SCALE GENOMIC DNA]</scope>
    <source>
        <strain evidence="13 14">Ter91</strain>
    </source>
</reference>
<dbReference type="InterPro" id="IPR036412">
    <property type="entry name" value="HAD-like_sf"/>
</dbReference>
<evidence type="ECO:0000313" key="13">
    <source>
        <dbReference type="EMBL" id="AMP02941.1"/>
    </source>
</evidence>
<dbReference type="EMBL" id="CP013234">
    <property type="protein sequence ID" value="AMP02941.1"/>
    <property type="molecule type" value="Genomic_DNA"/>
</dbReference>
<dbReference type="Gene3D" id="3.40.50.1000">
    <property type="entry name" value="HAD superfamily/HAD-like"/>
    <property type="match status" value="1"/>
</dbReference>
<dbReference type="PANTHER" id="PTHR21485:SF6">
    <property type="entry name" value="N-ACYLNEURAMINATE CYTIDYLYLTRANSFERASE-RELATED"/>
    <property type="match status" value="1"/>
</dbReference>
<dbReference type="PANTHER" id="PTHR21485">
    <property type="entry name" value="HAD SUPERFAMILY MEMBERS CMAS AND KDSC"/>
    <property type="match status" value="1"/>
</dbReference>
<proteinExistence type="inferred from homology"/>
<organism evidence="13 14">
    <name type="scientific">Collimonas pratensis</name>
    <dbReference type="NCBI Taxonomy" id="279113"/>
    <lineage>
        <taxon>Bacteria</taxon>
        <taxon>Pseudomonadati</taxon>
        <taxon>Pseudomonadota</taxon>
        <taxon>Betaproteobacteria</taxon>
        <taxon>Burkholderiales</taxon>
        <taxon>Oxalobacteraceae</taxon>
        <taxon>Collimonas</taxon>
    </lineage>
</organism>
<feature type="binding site" evidence="12">
    <location>
        <position position="41"/>
    </location>
    <ligand>
        <name>substrate</name>
    </ligand>
</feature>
<evidence type="ECO:0000256" key="4">
    <source>
        <dbReference type="ARBA" id="ARBA00011881"/>
    </source>
</evidence>
<keyword evidence="9 12" id="KW-0460">Magnesium</keyword>
<dbReference type="CDD" id="cd01630">
    <property type="entry name" value="HAD_KDO-like"/>
    <property type="match status" value="1"/>
</dbReference>
<feature type="binding site" evidence="12">
    <location>
        <position position="39"/>
    </location>
    <ligand>
        <name>Mg(2+)</name>
        <dbReference type="ChEBI" id="CHEBI:18420"/>
    </ligand>
</feature>
<dbReference type="SFLD" id="SFLDS00003">
    <property type="entry name" value="Haloacid_Dehalogenase"/>
    <property type="match status" value="1"/>
</dbReference>
<evidence type="ECO:0000256" key="1">
    <source>
        <dbReference type="ARBA" id="ARBA00000898"/>
    </source>
</evidence>
<comment type="cofactor">
    <cofactor evidence="2 12">
        <name>Mg(2+)</name>
        <dbReference type="ChEBI" id="CHEBI:18420"/>
    </cofactor>
</comment>
<evidence type="ECO:0000256" key="10">
    <source>
        <dbReference type="ARBA" id="ARBA00022985"/>
    </source>
</evidence>
<dbReference type="InterPro" id="IPR010023">
    <property type="entry name" value="KdsC_fam"/>
</dbReference>
<keyword evidence="10" id="KW-0448">Lipopolysaccharide biosynthesis</keyword>
<evidence type="ECO:0000256" key="3">
    <source>
        <dbReference type="ARBA" id="ARBA00005893"/>
    </source>
</evidence>
<evidence type="ECO:0000256" key="11">
    <source>
        <dbReference type="ARBA" id="ARBA00031051"/>
    </source>
</evidence>
<comment type="catalytic activity">
    <reaction evidence="1">
        <text>3-deoxy-alpha-D-manno-2-octulosonate-8-phosphate + H2O = 3-deoxy-alpha-D-manno-oct-2-ulosonate + phosphate</text>
        <dbReference type="Rhea" id="RHEA:11500"/>
        <dbReference type="ChEBI" id="CHEBI:15377"/>
        <dbReference type="ChEBI" id="CHEBI:43474"/>
        <dbReference type="ChEBI" id="CHEBI:85985"/>
        <dbReference type="ChEBI" id="CHEBI:85986"/>
        <dbReference type="EC" id="3.1.3.45"/>
    </reaction>
</comment>
<accession>A0A127PYR9</accession>
<dbReference type="PATRIC" id="fig|279113.9.peg.551"/>
<dbReference type="SFLD" id="SFLDG01138">
    <property type="entry name" value="C1.6.2:_Deoxy-d-mannose-octulo"/>
    <property type="match status" value="1"/>
</dbReference>
<evidence type="ECO:0000256" key="2">
    <source>
        <dbReference type="ARBA" id="ARBA00001946"/>
    </source>
</evidence>
<dbReference type="GO" id="GO:0046872">
    <property type="term" value="F:metal ion binding"/>
    <property type="evidence" value="ECO:0007669"/>
    <property type="project" value="UniProtKB-KW"/>
</dbReference>
<dbReference type="GO" id="GO:0008781">
    <property type="term" value="F:N-acylneuraminate cytidylyltransferase activity"/>
    <property type="evidence" value="ECO:0007669"/>
    <property type="project" value="TreeGrafter"/>
</dbReference>
<evidence type="ECO:0000256" key="12">
    <source>
        <dbReference type="PIRSR" id="PIRSR006118-2"/>
    </source>
</evidence>
<dbReference type="Proteomes" id="UP000074561">
    <property type="component" value="Chromosome"/>
</dbReference>
<evidence type="ECO:0000256" key="6">
    <source>
        <dbReference type="ARBA" id="ARBA00020092"/>
    </source>
</evidence>
<dbReference type="AlphaFoldDB" id="A0A127PYR9"/>
<dbReference type="SUPFAM" id="SSF56784">
    <property type="entry name" value="HAD-like"/>
    <property type="match status" value="1"/>
</dbReference>
<keyword evidence="7 12" id="KW-0479">Metal-binding</keyword>
<evidence type="ECO:0000313" key="14">
    <source>
        <dbReference type="Proteomes" id="UP000074561"/>
    </source>
</evidence>
<comment type="similarity">
    <text evidence="3">Belongs to the KdsC family.</text>
</comment>
<comment type="subunit">
    <text evidence="4">Homotetramer.</text>
</comment>
<dbReference type="FunFam" id="3.40.50.1000:FF:000029">
    <property type="entry name" value="3-deoxy-D-manno-octulosonate 8-phosphate phosphatase KdsC"/>
    <property type="match status" value="1"/>
</dbReference>
<evidence type="ECO:0000256" key="7">
    <source>
        <dbReference type="ARBA" id="ARBA00022723"/>
    </source>
</evidence>
<dbReference type="SFLD" id="SFLDG01136">
    <property type="entry name" value="C1.6:_Phosphoserine_Phosphatas"/>
    <property type="match status" value="1"/>
</dbReference>
<dbReference type="NCBIfam" id="TIGR01670">
    <property type="entry name" value="KdsC-phosphatas"/>
    <property type="match status" value="1"/>
</dbReference>
<dbReference type="GO" id="GO:0019143">
    <property type="term" value="F:3-deoxy-manno-octulosonate-8-phosphatase activity"/>
    <property type="evidence" value="ECO:0007669"/>
    <property type="project" value="UniProtKB-EC"/>
</dbReference>
<dbReference type="KEGG" id="cpra:CPter91_0546"/>
<dbReference type="STRING" id="279113.CPter91_0546"/>
<dbReference type="EC" id="3.1.3.45" evidence="5"/>
<dbReference type="InterPro" id="IPR023214">
    <property type="entry name" value="HAD_sf"/>
</dbReference>
<name>A0A127PYR9_9BURK</name>
<dbReference type="GO" id="GO:0009103">
    <property type="term" value="P:lipopolysaccharide biosynthetic process"/>
    <property type="evidence" value="ECO:0007669"/>
    <property type="project" value="UniProtKB-KW"/>
</dbReference>
<feature type="binding site" evidence="12">
    <location>
        <position position="132"/>
    </location>
    <ligand>
        <name>Mg(2+)</name>
        <dbReference type="ChEBI" id="CHEBI:18420"/>
    </ligand>
</feature>
<evidence type="ECO:0000256" key="8">
    <source>
        <dbReference type="ARBA" id="ARBA00022801"/>
    </source>
</evidence>
<dbReference type="Pfam" id="PF08282">
    <property type="entry name" value="Hydrolase_3"/>
    <property type="match status" value="1"/>
</dbReference>
<protein>
    <recommendedName>
        <fullName evidence="6">3-deoxy-D-manno-octulosonate 8-phosphate phosphatase KdsC</fullName>
        <ecNumber evidence="5">3.1.3.45</ecNumber>
    </recommendedName>
    <alternativeName>
        <fullName evidence="11">KDO 8-P phosphatase</fullName>
    </alternativeName>
</protein>
<keyword evidence="8" id="KW-0378">Hydrolase</keyword>
<evidence type="ECO:0000256" key="5">
    <source>
        <dbReference type="ARBA" id="ARBA00013066"/>
    </source>
</evidence>
<gene>
    <name evidence="13" type="ORF">CPter91_0546</name>
</gene>
<dbReference type="InterPro" id="IPR050793">
    <property type="entry name" value="CMP-NeuNAc_synthase"/>
</dbReference>
<dbReference type="PIRSF" id="PIRSF006118">
    <property type="entry name" value="KDO8-P_Ptase"/>
    <property type="match status" value="1"/>
</dbReference>